<dbReference type="Proteomes" id="UP001215598">
    <property type="component" value="Unassembled WGS sequence"/>
</dbReference>
<name>A0AAD7MS82_9AGAR</name>
<comment type="caution">
    <text evidence="2">The sequence shown here is derived from an EMBL/GenBank/DDBJ whole genome shotgun (WGS) entry which is preliminary data.</text>
</comment>
<gene>
    <name evidence="2" type="ORF">B0H16DRAFT_1588823</name>
</gene>
<protein>
    <submittedName>
        <fullName evidence="2">Uncharacterized protein</fullName>
    </submittedName>
</protein>
<reference evidence="2" key="1">
    <citation type="submission" date="2023-03" db="EMBL/GenBank/DDBJ databases">
        <title>Massive genome expansion in bonnet fungi (Mycena s.s.) driven by repeated elements and novel gene families across ecological guilds.</title>
        <authorList>
            <consortium name="Lawrence Berkeley National Laboratory"/>
            <person name="Harder C.B."/>
            <person name="Miyauchi S."/>
            <person name="Viragh M."/>
            <person name="Kuo A."/>
            <person name="Thoen E."/>
            <person name="Andreopoulos B."/>
            <person name="Lu D."/>
            <person name="Skrede I."/>
            <person name="Drula E."/>
            <person name="Henrissat B."/>
            <person name="Morin E."/>
            <person name="Kohler A."/>
            <person name="Barry K."/>
            <person name="LaButti K."/>
            <person name="Morin E."/>
            <person name="Salamov A."/>
            <person name="Lipzen A."/>
            <person name="Mereny Z."/>
            <person name="Hegedus B."/>
            <person name="Baldrian P."/>
            <person name="Stursova M."/>
            <person name="Weitz H."/>
            <person name="Taylor A."/>
            <person name="Grigoriev I.V."/>
            <person name="Nagy L.G."/>
            <person name="Martin F."/>
            <person name="Kauserud H."/>
        </authorList>
    </citation>
    <scope>NUCLEOTIDE SEQUENCE</scope>
    <source>
        <strain evidence="2">CBHHK182m</strain>
    </source>
</reference>
<dbReference type="AlphaFoldDB" id="A0AAD7MS82"/>
<proteinExistence type="predicted"/>
<feature type="compositionally biased region" description="Polar residues" evidence="1">
    <location>
        <begin position="80"/>
        <end position="95"/>
    </location>
</feature>
<dbReference type="EMBL" id="JARKIB010000172">
    <property type="protein sequence ID" value="KAJ7728496.1"/>
    <property type="molecule type" value="Genomic_DNA"/>
</dbReference>
<feature type="compositionally biased region" description="Basic residues" evidence="1">
    <location>
        <begin position="140"/>
        <end position="149"/>
    </location>
</feature>
<feature type="region of interest" description="Disordered" evidence="1">
    <location>
        <begin position="52"/>
        <end position="95"/>
    </location>
</feature>
<evidence type="ECO:0000313" key="2">
    <source>
        <dbReference type="EMBL" id="KAJ7728496.1"/>
    </source>
</evidence>
<keyword evidence="3" id="KW-1185">Reference proteome</keyword>
<organism evidence="2 3">
    <name type="scientific">Mycena metata</name>
    <dbReference type="NCBI Taxonomy" id="1033252"/>
    <lineage>
        <taxon>Eukaryota</taxon>
        <taxon>Fungi</taxon>
        <taxon>Dikarya</taxon>
        <taxon>Basidiomycota</taxon>
        <taxon>Agaricomycotina</taxon>
        <taxon>Agaricomycetes</taxon>
        <taxon>Agaricomycetidae</taxon>
        <taxon>Agaricales</taxon>
        <taxon>Marasmiineae</taxon>
        <taxon>Mycenaceae</taxon>
        <taxon>Mycena</taxon>
    </lineage>
</organism>
<feature type="region of interest" description="Disordered" evidence="1">
    <location>
        <begin position="126"/>
        <end position="149"/>
    </location>
</feature>
<accession>A0AAD7MS82</accession>
<sequence length="149" mass="16565">MHAPRPHRLPLVSQPCAIGCTHRALATRTHRHTSHSVSSTLVLPSELPAAREMRRRNGMRGEWSVTSSPPLAPRPRHASPTHSPNTRRALSSSSIHRGCTCCPSGGLDVHPLKTWHSRLRTAWSAPLFHPPRPIPDPHRPHTRHKKSAP</sequence>
<evidence type="ECO:0000256" key="1">
    <source>
        <dbReference type="SAM" id="MobiDB-lite"/>
    </source>
</evidence>
<evidence type="ECO:0000313" key="3">
    <source>
        <dbReference type="Proteomes" id="UP001215598"/>
    </source>
</evidence>